<organism evidence="1 2">
    <name type="scientific">Diploscapter pachys</name>
    <dbReference type="NCBI Taxonomy" id="2018661"/>
    <lineage>
        <taxon>Eukaryota</taxon>
        <taxon>Metazoa</taxon>
        <taxon>Ecdysozoa</taxon>
        <taxon>Nematoda</taxon>
        <taxon>Chromadorea</taxon>
        <taxon>Rhabditida</taxon>
        <taxon>Rhabditina</taxon>
        <taxon>Rhabditomorpha</taxon>
        <taxon>Rhabditoidea</taxon>
        <taxon>Rhabditidae</taxon>
        <taxon>Diploscapter</taxon>
    </lineage>
</organism>
<reference evidence="1 2" key="1">
    <citation type="journal article" date="2017" name="Curr. Biol.">
        <title>Genome architecture and evolution of a unichromosomal asexual nematode.</title>
        <authorList>
            <person name="Fradin H."/>
            <person name="Zegar C."/>
            <person name="Gutwein M."/>
            <person name="Lucas J."/>
            <person name="Kovtun M."/>
            <person name="Corcoran D."/>
            <person name="Baugh L.R."/>
            <person name="Kiontke K."/>
            <person name="Gunsalus K."/>
            <person name="Fitch D.H."/>
            <person name="Piano F."/>
        </authorList>
    </citation>
    <scope>NUCLEOTIDE SEQUENCE [LARGE SCALE GENOMIC DNA]</scope>
    <source>
        <strain evidence="1">PF1309</strain>
    </source>
</reference>
<keyword evidence="2" id="KW-1185">Reference proteome</keyword>
<accession>A0A2A2L943</accession>
<dbReference type="OrthoDB" id="3267308at2759"/>
<name>A0A2A2L943_9BILA</name>
<proteinExistence type="predicted"/>
<dbReference type="Proteomes" id="UP000218231">
    <property type="component" value="Unassembled WGS sequence"/>
</dbReference>
<evidence type="ECO:0000313" key="2">
    <source>
        <dbReference type="Proteomes" id="UP000218231"/>
    </source>
</evidence>
<comment type="caution">
    <text evidence="1">The sequence shown here is derived from an EMBL/GenBank/DDBJ whole genome shotgun (WGS) entry which is preliminary data.</text>
</comment>
<dbReference type="AlphaFoldDB" id="A0A2A2L943"/>
<gene>
    <name evidence="1" type="ORF">WR25_24728</name>
</gene>
<sequence>MIVFSCFCSFLTGEDETLLVGRDSLLVLDLGLDVLDGVRGLDFQSDRLASEGLHEDLHASTETQDEMESRLLLDVVVAQSAAVLELLA</sequence>
<dbReference type="EMBL" id="LIAE01007028">
    <property type="protein sequence ID" value="PAV82791.1"/>
    <property type="molecule type" value="Genomic_DNA"/>
</dbReference>
<protein>
    <submittedName>
        <fullName evidence="1">Uncharacterized protein</fullName>
    </submittedName>
</protein>
<evidence type="ECO:0000313" key="1">
    <source>
        <dbReference type="EMBL" id="PAV82791.1"/>
    </source>
</evidence>